<proteinExistence type="inferred from homology"/>
<feature type="region of interest" description="Disordered" evidence="7">
    <location>
        <begin position="1"/>
        <end position="45"/>
    </location>
</feature>
<feature type="domain" description="FAD dependent oxidoreductase" evidence="8">
    <location>
        <begin position="48"/>
        <end position="411"/>
    </location>
</feature>
<gene>
    <name evidence="11" type="primary">ARSB</name>
</gene>
<evidence type="ECO:0000256" key="5">
    <source>
        <dbReference type="ARBA" id="ARBA00022837"/>
    </source>
</evidence>
<keyword evidence="12" id="KW-1185">Reference proteome</keyword>
<comment type="cofactor">
    <cofactor evidence="1">
        <name>Ca(2+)</name>
        <dbReference type="ChEBI" id="CHEBI:29108"/>
    </cofactor>
</comment>
<dbReference type="SUPFAM" id="SSF53649">
    <property type="entry name" value="Alkaline phosphatase-like"/>
    <property type="match status" value="1"/>
</dbReference>
<evidence type="ECO:0000256" key="3">
    <source>
        <dbReference type="ARBA" id="ARBA00022723"/>
    </source>
</evidence>
<dbReference type="Proteomes" id="UP000694553">
    <property type="component" value="Unassembled WGS sequence"/>
</dbReference>
<evidence type="ECO:0000259" key="9">
    <source>
        <dbReference type="Pfam" id="PF01571"/>
    </source>
</evidence>
<protein>
    <submittedName>
        <fullName evidence="11">Arylsulfatase B</fullName>
    </submittedName>
</protein>
<reference evidence="11" key="2">
    <citation type="submission" date="2025-08" db="UniProtKB">
        <authorList>
            <consortium name="Ensembl"/>
        </authorList>
    </citation>
    <scope>IDENTIFICATION</scope>
</reference>
<dbReference type="PANTHER" id="PTHR10342:SF274">
    <property type="entry name" value="ARYLSULFATASE B"/>
    <property type="match status" value="1"/>
</dbReference>
<dbReference type="InterPro" id="IPR006076">
    <property type="entry name" value="FAD-dep_OxRdtase"/>
</dbReference>
<feature type="compositionally biased region" description="Basic and acidic residues" evidence="7">
    <location>
        <begin position="33"/>
        <end position="45"/>
    </location>
</feature>
<dbReference type="GO" id="GO:0008484">
    <property type="term" value="F:sulfuric ester hydrolase activity"/>
    <property type="evidence" value="ECO:0007669"/>
    <property type="project" value="InterPro"/>
</dbReference>
<dbReference type="InterPro" id="IPR027266">
    <property type="entry name" value="TrmE/GcvT-like"/>
</dbReference>
<evidence type="ECO:0000256" key="6">
    <source>
        <dbReference type="ARBA" id="ARBA00023180"/>
    </source>
</evidence>
<dbReference type="InterPro" id="IPR006222">
    <property type="entry name" value="GCVT_N"/>
</dbReference>
<name>A0A8C3EJY6_CORMO</name>
<accession>A0A8U7NRX2</accession>
<dbReference type="Pfam" id="PF01571">
    <property type="entry name" value="GCV_T"/>
    <property type="match status" value="1"/>
</dbReference>
<dbReference type="Gene3D" id="3.40.720.10">
    <property type="entry name" value="Alkaline Phosphatase, subunit A"/>
    <property type="match status" value="1"/>
</dbReference>
<keyword evidence="3" id="KW-0479">Metal-binding</keyword>
<dbReference type="FunFam" id="3.40.720.10:FF:000007">
    <property type="entry name" value="Arylsulfatase family, member J"/>
    <property type="match status" value="1"/>
</dbReference>
<dbReference type="Gene3D" id="3.30.1360.120">
    <property type="entry name" value="Probable tRNA modification gtpase trme, domain 1"/>
    <property type="match status" value="1"/>
</dbReference>
<dbReference type="PANTHER" id="PTHR10342">
    <property type="entry name" value="ARYLSULFATASE"/>
    <property type="match status" value="1"/>
</dbReference>
<dbReference type="GO" id="GO:0046872">
    <property type="term" value="F:metal ion binding"/>
    <property type="evidence" value="ECO:0007669"/>
    <property type="project" value="UniProtKB-KW"/>
</dbReference>
<dbReference type="InterPro" id="IPR017850">
    <property type="entry name" value="Alkaline_phosphatase_core_sf"/>
</dbReference>
<organism evidence="11 12">
    <name type="scientific">Corvus moneduloides</name>
    <name type="common">New Caledonian crow</name>
    <dbReference type="NCBI Taxonomy" id="1196302"/>
    <lineage>
        <taxon>Eukaryota</taxon>
        <taxon>Metazoa</taxon>
        <taxon>Chordata</taxon>
        <taxon>Craniata</taxon>
        <taxon>Vertebrata</taxon>
        <taxon>Euteleostomi</taxon>
        <taxon>Archelosauria</taxon>
        <taxon>Archosauria</taxon>
        <taxon>Dinosauria</taxon>
        <taxon>Saurischia</taxon>
        <taxon>Theropoda</taxon>
        <taxon>Coelurosauria</taxon>
        <taxon>Aves</taxon>
        <taxon>Neognathae</taxon>
        <taxon>Neoaves</taxon>
        <taxon>Telluraves</taxon>
        <taxon>Australaves</taxon>
        <taxon>Passeriformes</taxon>
        <taxon>Corvoidea</taxon>
        <taxon>Corvidae</taxon>
        <taxon>Corvus</taxon>
    </lineage>
</organism>
<dbReference type="Ensembl" id="ENSCMUT00000024454.2">
    <property type="protein sequence ID" value="ENSCMUP00000022765.2"/>
    <property type="gene ID" value="ENSCMUG00000013958.2"/>
</dbReference>
<sequence>MSAVLRGALRRLRPPRRPGTLGAAAQRPLGAQGRKETSSPSLGKDRADTVVIGGGCVGVSLAYHLAKAGLKDVVLLEKSELTAGSTWHAAGLTTYFHPGINLKKIHAYSIKLYEKLEEETGQPVGFHQPGSIRIASTPTRVDEFKYQMTRAGWHPTEQYLITPEKVQELFPLLNMDKVLAGLYNPGDGHIDPYSLTMALAAGARKYGAQLNYPVQVTNLNSRSDGTWEVETPLGIIQAKRIVNTAGFWARDIGKMIGLQHPLIPVHHQYVVTSTISEVKALKTELPVIRDLEGSYYLRQERDGLLFGPYESEEKMKLQESWVTNGVPPGFGKELFESDLDRIMEHIEAAMEMVPILRKADIINTIAGPITYSPDILPMVGPHQGVRNYWVAIGFGYGIIHAGGIGKYLSDWILEGEPPFDLIEVDPNRYGKWTTTEYTAAKAKESYGFNNIVGYPKEERFAGRPTERTSGLYDLLKSKCSMGFHAGWEQPHWFYKPGDETGYKPSFRRTNWFDPVGREYKQVMEKVGVIDLSPFGKFKVKGTDSVKLLDHLFANVVPKVGSTNISHMLTPRGKVYAELTVSQLYPGEFMLVTGSGSELHDLRWIEEKVTRDGYKVEIENMTDEMGVLSVAGPYARQVLQKLTNEDLSDTSFKFLQCRHLKLSNIAVTAIRISYTGELGWELYHRKEDSVPLYSAIMEAGQKEGIDNFGTYALNALRLEKGFRAWGAEMNCDTNPLEAGLEYFVKLNKIHTGLQHQIIWPCQPSCLPLDEKLLPELLQEAGYVTHMVGKWHLGMYRKECLPTRRGFDTYFGYLLGSEDYYTHDRCVLIKARNVTRCALDFRDGEEVATGFKNVYSTNLFTERAIDLIASHKTEKPLFLYLAFQSVHEPLEVPEEYMKPYSSIKDVKRRQYAGMVTLMDEAVGNLTDALKAYGLWDNTVFVFSTDNGGQTLAGGNNWPLRGRKWTLWEGGVRGVGFVASPLLKQKGVESHELIHISDWLPTLVHLAGGHTNGTKPLDGFDVWKAISEGRPSPRVELLHNIDPMFVDDFPCLGIDKRTSLPQSNSSPWDDTLFNISMHAAIRHGKWKLLTGYPGCSHWFPPPSLFSESQIQSSDPSTKRLWLFDIIHDPEEKNDVSEKYPHVVEKLLARLQYYYKRSVPVFYPDEDPDCDPAATGAWGPWA</sequence>
<dbReference type="InterPro" id="IPR047115">
    <property type="entry name" value="ARSB"/>
</dbReference>
<evidence type="ECO:0000256" key="1">
    <source>
        <dbReference type="ARBA" id="ARBA00001913"/>
    </source>
</evidence>
<evidence type="ECO:0000256" key="7">
    <source>
        <dbReference type="SAM" id="MobiDB-lite"/>
    </source>
</evidence>
<dbReference type="Gene3D" id="3.50.50.60">
    <property type="entry name" value="FAD/NAD(P)-binding domain"/>
    <property type="match status" value="1"/>
</dbReference>
<keyword evidence="6" id="KW-0325">Glycoprotein</keyword>
<reference evidence="12" key="1">
    <citation type="submission" date="2019-10" db="EMBL/GenBank/DDBJ databases">
        <title>Corvus moneduloides (New Caledonian crow) genome, bCorMon1, primary haplotype.</title>
        <authorList>
            <person name="Rutz C."/>
            <person name="Fungtammasan C."/>
            <person name="Mountcastle J."/>
            <person name="Formenti G."/>
            <person name="Chow W."/>
            <person name="Howe K."/>
            <person name="Steele M.P."/>
            <person name="Fernandes J."/>
            <person name="Gilbert M.T.P."/>
            <person name="Fedrigo O."/>
            <person name="Jarvis E.D."/>
            <person name="Gemmell N."/>
        </authorList>
    </citation>
    <scope>NUCLEOTIDE SEQUENCE [LARGE SCALE GENOMIC DNA]</scope>
</reference>
<evidence type="ECO:0000313" key="11">
    <source>
        <dbReference type="Ensembl" id="ENSCMUP00000022765.2"/>
    </source>
</evidence>
<accession>A0A8C3EJY6</accession>
<dbReference type="SUPFAM" id="SSF51905">
    <property type="entry name" value="FAD/NAD(P)-binding domain"/>
    <property type="match status" value="1"/>
</dbReference>
<dbReference type="InterPro" id="IPR024607">
    <property type="entry name" value="Sulfatase_CS"/>
</dbReference>
<keyword evidence="5" id="KW-0106">Calcium</keyword>
<reference evidence="11" key="3">
    <citation type="submission" date="2025-09" db="UniProtKB">
        <authorList>
            <consortium name="Ensembl"/>
        </authorList>
    </citation>
    <scope>IDENTIFICATION</scope>
</reference>
<evidence type="ECO:0000256" key="4">
    <source>
        <dbReference type="ARBA" id="ARBA00022801"/>
    </source>
</evidence>
<dbReference type="Gene3D" id="3.30.9.10">
    <property type="entry name" value="D-Amino Acid Oxidase, subunit A, domain 2"/>
    <property type="match status" value="1"/>
</dbReference>
<dbReference type="SUPFAM" id="SSF103025">
    <property type="entry name" value="Folate-binding domain"/>
    <property type="match status" value="1"/>
</dbReference>
<feature type="domain" description="FAD dependent oxidoreductase central" evidence="10">
    <location>
        <begin position="414"/>
        <end position="467"/>
    </location>
</feature>
<evidence type="ECO:0000259" key="10">
    <source>
        <dbReference type="Pfam" id="PF16350"/>
    </source>
</evidence>
<feature type="domain" description="GCVT N-terminal" evidence="9">
    <location>
        <begin position="476"/>
        <end position="747"/>
    </location>
</feature>
<dbReference type="Pfam" id="PF01266">
    <property type="entry name" value="DAO"/>
    <property type="match status" value="1"/>
</dbReference>
<dbReference type="Pfam" id="PF16350">
    <property type="entry name" value="FAO_M"/>
    <property type="match status" value="1"/>
</dbReference>
<evidence type="ECO:0000256" key="2">
    <source>
        <dbReference type="ARBA" id="ARBA00008779"/>
    </source>
</evidence>
<dbReference type="PROSITE" id="PS00149">
    <property type="entry name" value="SULFATASE_2"/>
    <property type="match status" value="1"/>
</dbReference>
<dbReference type="FunFam" id="3.30.70.1400:FF:000005">
    <property type="entry name" value="Dimethylglycine dehydrogenase, mitochondrial"/>
    <property type="match status" value="1"/>
</dbReference>
<evidence type="ECO:0000313" key="12">
    <source>
        <dbReference type="Proteomes" id="UP000694553"/>
    </source>
</evidence>
<dbReference type="InterPro" id="IPR036188">
    <property type="entry name" value="FAD/NAD-bd_sf"/>
</dbReference>
<dbReference type="CDD" id="cd16029">
    <property type="entry name" value="4-S"/>
    <property type="match status" value="1"/>
</dbReference>
<dbReference type="Gene3D" id="3.30.1120.10">
    <property type="match status" value="1"/>
</dbReference>
<dbReference type="SUPFAM" id="SSF54373">
    <property type="entry name" value="FAD-linked reductases, C-terminal domain"/>
    <property type="match status" value="1"/>
</dbReference>
<dbReference type="InterPro" id="IPR032503">
    <property type="entry name" value="FAO_M"/>
</dbReference>
<comment type="similarity">
    <text evidence="2">Belongs to the sulfatase family.</text>
</comment>
<dbReference type="AlphaFoldDB" id="A0A8C3EJY6"/>
<evidence type="ECO:0000259" key="8">
    <source>
        <dbReference type="Pfam" id="PF01266"/>
    </source>
</evidence>
<dbReference type="Gene3D" id="3.30.70.1400">
    <property type="entry name" value="Aminomethyltransferase beta-barrel domains"/>
    <property type="match status" value="1"/>
</dbReference>
<keyword evidence="4" id="KW-0378">Hydrolase</keyword>